<evidence type="ECO:0000313" key="2">
    <source>
        <dbReference type="EMBL" id="SCF27927.1"/>
    </source>
</evidence>
<dbReference type="AlphaFoldDB" id="A0A1C4Z4W9"/>
<dbReference type="Proteomes" id="UP000199504">
    <property type="component" value="Unassembled WGS sequence"/>
</dbReference>
<feature type="domain" description="Microcin J25-processing protein McjB C-terminal" evidence="1">
    <location>
        <begin position="384"/>
        <end position="433"/>
    </location>
</feature>
<reference evidence="3" key="1">
    <citation type="submission" date="2016-06" db="EMBL/GenBank/DDBJ databases">
        <authorList>
            <person name="Varghese N."/>
            <person name="Submissions Spin"/>
        </authorList>
    </citation>
    <scope>NUCLEOTIDE SEQUENCE [LARGE SCALE GENOMIC DNA]</scope>
    <source>
        <strain evidence="3">DSM 44830</strain>
    </source>
</reference>
<dbReference type="STRING" id="262898.GA0070564_10569"/>
<dbReference type="GO" id="GO:0016740">
    <property type="term" value="F:transferase activity"/>
    <property type="evidence" value="ECO:0007669"/>
    <property type="project" value="UniProtKB-KW"/>
</dbReference>
<evidence type="ECO:0000259" key="1">
    <source>
        <dbReference type="Pfam" id="PF13471"/>
    </source>
</evidence>
<sequence length="462" mass="49410">MTAAALPDAVRCLALDEAAVRTSAALHADGIDSLLLKGAGLARHLGTAPVRRYIDVDLLVAPEAFDAARTVLDGLGYRSVMPGARPDDWVLDYEQAWTVPGPGGLVVDLHRGFHGVRDPDAFWAALSATAVRIPLAGGVVAVPDRVGAALLVALHAAMPGRSTGPRADLERALEVFPPDVWSAAADLAGRTRATAMFDLGLRRVEAGARLAERLGPGGELTTVEWLTGHRGSGAAHLLARAAELPTRRQRLRYLARRLVPSPAAMRYGRPLAGRGRAGLTLAYLARFTRATWQVPRAVPELRRAARLARRDVAARTGAGRPRARRSGGVLPALARQTRRYGPAGLRVAAWTVRAHRLVRRQLADGGLAAVRLSAPPSGADRGLVRGVLRRTGANCLERSLVLQRFDADRGAARVLVIGVTAPRRGFHAHAWLDGDADQHRAGMQEILRRPAPAGWFPAGQDR</sequence>
<protein>
    <submittedName>
        <fullName evidence="2">Uncharacterized nucleotidyltransferase</fullName>
    </submittedName>
</protein>
<dbReference type="Pfam" id="PF14907">
    <property type="entry name" value="NTP_transf_5"/>
    <property type="match status" value="1"/>
</dbReference>
<dbReference type="InterPro" id="IPR039498">
    <property type="entry name" value="NTP_transf_5"/>
</dbReference>
<keyword evidence="2" id="KW-0808">Transferase</keyword>
<dbReference type="RefSeq" id="WP_176730720.1">
    <property type="nucleotide sequence ID" value="NZ_FMCX01000005.1"/>
</dbReference>
<dbReference type="Pfam" id="PF13471">
    <property type="entry name" value="Transglut_core3"/>
    <property type="match status" value="1"/>
</dbReference>
<name>A0A1C4Z4W9_9ACTN</name>
<keyword evidence="3" id="KW-1185">Reference proteome</keyword>
<dbReference type="EMBL" id="FMCX01000005">
    <property type="protein sequence ID" value="SCF27927.1"/>
    <property type="molecule type" value="Genomic_DNA"/>
</dbReference>
<proteinExistence type="predicted"/>
<evidence type="ECO:0000313" key="3">
    <source>
        <dbReference type="Proteomes" id="UP000199504"/>
    </source>
</evidence>
<gene>
    <name evidence="2" type="ORF">GA0070564_10569</name>
</gene>
<accession>A0A1C4Z4W9</accession>
<dbReference type="InterPro" id="IPR032708">
    <property type="entry name" value="McjB_C"/>
</dbReference>
<organism evidence="2 3">
    <name type="scientific">Micromonospora mirobrigensis</name>
    <dbReference type="NCBI Taxonomy" id="262898"/>
    <lineage>
        <taxon>Bacteria</taxon>
        <taxon>Bacillati</taxon>
        <taxon>Actinomycetota</taxon>
        <taxon>Actinomycetes</taxon>
        <taxon>Micromonosporales</taxon>
        <taxon>Micromonosporaceae</taxon>
        <taxon>Micromonospora</taxon>
    </lineage>
</organism>